<dbReference type="EMBL" id="CAMAPE010000002">
    <property type="protein sequence ID" value="CAH9052906.1"/>
    <property type="molecule type" value="Genomic_DNA"/>
</dbReference>
<dbReference type="SUPFAM" id="SSF50386">
    <property type="entry name" value="STI-like"/>
    <property type="match status" value="1"/>
</dbReference>
<dbReference type="PANTHER" id="PTHR33107:SF5">
    <property type="entry name" value="KUNITZ TRYPSIN INHIBITOR 5"/>
    <property type="match status" value="1"/>
</dbReference>
<evidence type="ECO:0000313" key="3">
    <source>
        <dbReference type="Proteomes" id="UP001152484"/>
    </source>
</evidence>
<dbReference type="AlphaFoldDB" id="A0A9P0YCW2"/>
<dbReference type="PANTHER" id="PTHR33107">
    <property type="entry name" value="KUNITZ TRYPSIN INHIBITOR 2"/>
    <property type="match status" value="1"/>
</dbReference>
<dbReference type="InterPro" id="IPR011065">
    <property type="entry name" value="Kunitz_inhibitor_STI-like_sf"/>
</dbReference>
<dbReference type="CDD" id="cd00178">
    <property type="entry name" value="beta-trefoil_STI"/>
    <property type="match status" value="1"/>
</dbReference>
<dbReference type="Pfam" id="PF00197">
    <property type="entry name" value="Kunitz_legume"/>
    <property type="match status" value="1"/>
</dbReference>
<dbReference type="GO" id="GO:0004866">
    <property type="term" value="F:endopeptidase inhibitor activity"/>
    <property type="evidence" value="ECO:0007669"/>
    <property type="project" value="InterPro"/>
</dbReference>
<organism evidence="2 3">
    <name type="scientific">Cuscuta europaea</name>
    <name type="common">European dodder</name>
    <dbReference type="NCBI Taxonomy" id="41803"/>
    <lineage>
        <taxon>Eukaryota</taxon>
        <taxon>Viridiplantae</taxon>
        <taxon>Streptophyta</taxon>
        <taxon>Embryophyta</taxon>
        <taxon>Tracheophyta</taxon>
        <taxon>Spermatophyta</taxon>
        <taxon>Magnoliopsida</taxon>
        <taxon>eudicotyledons</taxon>
        <taxon>Gunneridae</taxon>
        <taxon>Pentapetalae</taxon>
        <taxon>asterids</taxon>
        <taxon>lamiids</taxon>
        <taxon>Solanales</taxon>
        <taxon>Convolvulaceae</taxon>
        <taxon>Cuscuteae</taxon>
        <taxon>Cuscuta</taxon>
        <taxon>Cuscuta subgen. Cuscuta</taxon>
    </lineage>
</organism>
<comment type="similarity">
    <text evidence="1">Belongs to the protease inhibitor I3 (leguminous Kunitz-type inhibitor) family.</text>
</comment>
<keyword evidence="3" id="KW-1185">Reference proteome</keyword>
<comment type="caution">
    <text evidence="2">The sequence shown here is derived from an EMBL/GenBank/DDBJ whole genome shotgun (WGS) entry which is preliminary data.</text>
</comment>
<protein>
    <submittedName>
        <fullName evidence="2">Uncharacterized protein</fullName>
    </submittedName>
</protein>
<dbReference type="InterPro" id="IPR056368">
    <property type="entry name" value="KTI1"/>
</dbReference>
<proteinExistence type="inferred from homology"/>
<evidence type="ECO:0000313" key="2">
    <source>
        <dbReference type="EMBL" id="CAH9052906.1"/>
    </source>
</evidence>
<reference evidence="2" key="1">
    <citation type="submission" date="2022-07" db="EMBL/GenBank/DDBJ databases">
        <authorList>
            <person name="Macas J."/>
            <person name="Novak P."/>
            <person name="Neumann P."/>
        </authorList>
    </citation>
    <scope>NUCLEOTIDE SEQUENCE</scope>
</reference>
<dbReference type="OrthoDB" id="1290166at2759"/>
<name>A0A9P0YCW2_CUSEU</name>
<gene>
    <name evidence="2" type="ORF">CEURO_LOCUS418</name>
</gene>
<dbReference type="SMART" id="SM00452">
    <property type="entry name" value="STI"/>
    <property type="match status" value="1"/>
</dbReference>
<dbReference type="Proteomes" id="UP001152484">
    <property type="component" value="Unassembled WGS sequence"/>
</dbReference>
<accession>A0A9P0YCW2</accession>
<evidence type="ECO:0000256" key="1">
    <source>
        <dbReference type="ARBA" id="ARBA00005440"/>
    </source>
</evidence>
<sequence length="254" mass="28474">MVSLPLTRTYSSKNNKMIDHLLLMLPPFLLSSVAFSSPSPSSFPPVVDVNGDVLMLGKPYYAFSGGTFLHPLGLCLPYNTNGYAAARNDVVQCPFFKEDSRGFPITFSPVKDDDDDDGDEKSRVVRENTFYRVQFSIAGKDSGDGEKEDWASKKKRRRFKPAWYLKSGESPHQMFVAAGPKSISAQFAIKRVRLGYKIVYCVESQSSGRFPTCYWAGFIKNNGYNHLGIGLGAFPVQFFFKKENDTCFKDKPCT</sequence>
<dbReference type="InterPro" id="IPR002160">
    <property type="entry name" value="Prot_inh_Kunz-lg"/>
</dbReference>
<dbReference type="Gene3D" id="2.80.10.50">
    <property type="match status" value="1"/>
</dbReference>